<organism evidence="1 2">
    <name type="scientific">Flavobacterium silvaticum</name>
    <dbReference type="NCBI Taxonomy" id="1852020"/>
    <lineage>
        <taxon>Bacteria</taxon>
        <taxon>Pseudomonadati</taxon>
        <taxon>Bacteroidota</taxon>
        <taxon>Flavobacteriia</taxon>
        <taxon>Flavobacteriales</taxon>
        <taxon>Flavobacteriaceae</taxon>
        <taxon>Flavobacterium</taxon>
    </lineage>
</organism>
<evidence type="ECO:0000313" key="1">
    <source>
        <dbReference type="EMBL" id="NMH29660.1"/>
    </source>
</evidence>
<dbReference type="SUPFAM" id="SSF54001">
    <property type="entry name" value="Cysteine proteinases"/>
    <property type="match status" value="1"/>
</dbReference>
<evidence type="ECO:0000313" key="2">
    <source>
        <dbReference type="Proteomes" id="UP000712080"/>
    </source>
</evidence>
<dbReference type="AlphaFoldDB" id="A0A972FXW3"/>
<name>A0A972FXW3_9FLAO</name>
<sequence>MEYYASDFGKLALLLLLIIGCKNETHPPKEWHQPKKLEKVIKDGDIIFQTSLSSQSEAIQRATHSKYSHCGLLFKRKYKNDEWCVLEAVQPVKWTPLSSWIKRGKGKHYVIKRLTTDPMIPDSMLAELREIAESYIGKDYDLYFDWSDKNVYCSELIWKSYYKLNRFEIGKLQRLGDFDLSDKVVKQKLMERYGTKIPANELVISPDAIFNSGLLKTVKTN</sequence>
<dbReference type="EMBL" id="JAAMPU010000108">
    <property type="protein sequence ID" value="NMH29660.1"/>
    <property type="molecule type" value="Genomic_DNA"/>
</dbReference>
<dbReference type="Gene3D" id="3.90.1720.10">
    <property type="entry name" value="endopeptidase domain like (from Nostoc punctiforme)"/>
    <property type="match status" value="1"/>
</dbReference>
<gene>
    <name evidence="1" type="ORF">G6047_16595</name>
</gene>
<dbReference type="Pfam" id="PF05708">
    <property type="entry name" value="Peptidase_C92"/>
    <property type="match status" value="1"/>
</dbReference>
<dbReference type="Proteomes" id="UP000712080">
    <property type="component" value="Unassembled WGS sequence"/>
</dbReference>
<reference evidence="1" key="1">
    <citation type="submission" date="2020-02" db="EMBL/GenBank/DDBJ databases">
        <title>Flavobacterium sp. genome.</title>
        <authorList>
            <person name="Jung H.S."/>
            <person name="Baek J.H."/>
            <person name="Jeon C.O."/>
        </authorList>
    </citation>
    <scope>NUCLEOTIDE SEQUENCE</scope>
    <source>
        <strain evidence="1">SE-s28</strain>
    </source>
</reference>
<accession>A0A972FXW3</accession>
<comment type="caution">
    <text evidence="1">The sequence shown here is derived from an EMBL/GenBank/DDBJ whole genome shotgun (WGS) entry which is preliminary data.</text>
</comment>
<dbReference type="InterPro" id="IPR024453">
    <property type="entry name" value="Peptidase_C92"/>
</dbReference>
<keyword evidence="2" id="KW-1185">Reference proteome</keyword>
<dbReference type="NCBIfam" id="NF007458">
    <property type="entry name" value="PRK10030.1"/>
    <property type="match status" value="1"/>
</dbReference>
<protein>
    <submittedName>
        <fullName evidence="1">YiiX family permuted papain-like enzyme</fullName>
    </submittedName>
</protein>
<dbReference type="InterPro" id="IPR038765">
    <property type="entry name" value="Papain-like_cys_pep_sf"/>
</dbReference>
<proteinExistence type="predicted"/>